<evidence type="ECO:0000256" key="7">
    <source>
        <dbReference type="RuleBase" id="RU363058"/>
    </source>
</evidence>
<keyword evidence="3 7" id="KW-0592">Phosphate transport</keyword>
<dbReference type="EMBL" id="CP126209">
    <property type="protein sequence ID" value="WIA10421.1"/>
    <property type="molecule type" value="Genomic_DNA"/>
</dbReference>
<dbReference type="Proteomes" id="UP001244341">
    <property type="component" value="Chromosome 2b"/>
</dbReference>
<proteinExistence type="inferred from homology"/>
<dbReference type="Pfam" id="PF01384">
    <property type="entry name" value="PHO4"/>
    <property type="match status" value="1"/>
</dbReference>
<feature type="transmembrane region" description="Helical" evidence="7">
    <location>
        <begin position="87"/>
        <end position="107"/>
    </location>
</feature>
<comment type="similarity">
    <text evidence="7">Belongs to the inorganic phosphate transporter (PiT) (TC 2.A.20) family.</text>
</comment>
<evidence type="ECO:0000256" key="2">
    <source>
        <dbReference type="ARBA" id="ARBA00022448"/>
    </source>
</evidence>
<keyword evidence="6 7" id="KW-0472">Membrane</keyword>
<feature type="transmembrane region" description="Helical" evidence="7">
    <location>
        <begin position="398"/>
        <end position="418"/>
    </location>
</feature>
<keyword evidence="5 7" id="KW-1133">Transmembrane helix</keyword>
<protein>
    <recommendedName>
        <fullName evidence="7">Phosphate transporter</fullName>
    </recommendedName>
</protein>
<feature type="transmembrane region" description="Helical" evidence="7">
    <location>
        <begin position="47"/>
        <end position="67"/>
    </location>
</feature>
<evidence type="ECO:0000313" key="8">
    <source>
        <dbReference type="EMBL" id="WIA10421.1"/>
    </source>
</evidence>
<feature type="transmembrane region" description="Helical" evidence="7">
    <location>
        <begin position="226"/>
        <end position="249"/>
    </location>
</feature>
<feature type="transmembrane region" description="Helical" evidence="7">
    <location>
        <begin position="6"/>
        <end position="26"/>
    </location>
</feature>
<keyword evidence="2 7" id="KW-0813">Transport</keyword>
<evidence type="ECO:0000256" key="1">
    <source>
        <dbReference type="ARBA" id="ARBA00004141"/>
    </source>
</evidence>
<evidence type="ECO:0000256" key="6">
    <source>
        <dbReference type="ARBA" id="ARBA00023136"/>
    </source>
</evidence>
<organism evidence="8 9">
    <name type="scientific">Tetradesmus obliquus</name>
    <name type="common">Green alga</name>
    <name type="synonym">Acutodesmus obliquus</name>
    <dbReference type="NCBI Taxonomy" id="3088"/>
    <lineage>
        <taxon>Eukaryota</taxon>
        <taxon>Viridiplantae</taxon>
        <taxon>Chlorophyta</taxon>
        <taxon>core chlorophytes</taxon>
        <taxon>Chlorophyceae</taxon>
        <taxon>CS clade</taxon>
        <taxon>Sphaeropleales</taxon>
        <taxon>Scenedesmaceae</taxon>
        <taxon>Tetradesmus</taxon>
    </lineage>
</organism>
<dbReference type="PANTHER" id="PTHR11101:SF96">
    <property type="entry name" value="PHOSPHATE TRANSPORTER"/>
    <property type="match status" value="1"/>
</dbReference>
<feature type="transmembrane region" description="Helical" evidence="7">
    <location>
        <begin position="489"/>
        <end position="512"/>
    </location>
</feature>
<evidence type="ECO:0000256" key="5">
    <source>
        <dbReference type="ARBA" id="ARBA00022989"/>
    </source>
</evidence>
<feature type="transmembrane region" description="Helical" evidence="7">
    <location>
        <begin position="119"/>
        <end position="139"/>
    </location>
</feature>
<name>A0ABY8TMT6_TETOB</name>
<feature type="transmembrane region" description="Helical" evidence="7">
    <location>
        <begin position="145"/>
        <end position="178"/>
    </location>
</feature>
<dbReference type="PANTHER" id="PTHR11101">
    <property type="entry name" value="PHOSPHATE TRANSPORTER"/>
    <property type="match status" value="1"/>
</dbReference>
<feature type="transmembrane region" description="Helical" evidence="7">
    <location>
        <begin position="190"/>
        <end position="211"/>
    </location>
</feature>
<dbReference type="InterPro" id="IPR001204">
    <property type="entry name" value="Phos_transporter"/>
</dbReference>
<accession>A0ABY8TMT6</accession>
<keyword evidence="4 7" id="KW-0812">Transmembrane</keyword>
<evidence type="ECO:0000256" key="3">
    <source>
        <dbReference type="ARBA" id="ARBA00022592"/>
    </source>
</evidence>
<evidence type="ECO:0000313" key="9">
    <source>
        <dbReference type="Proteomes" id="UP001244341"/>
    </source>
</evidence>
<evidence type="ECO:0000256" key="4">
    <source>
        <dbReference type="ARBA" id="ARBA00022692"/>
    </source>
</evidence>
<sequence>MAGAPDILWLVVVGGIIAWVMAYGIGANDVANAFATSVGSRTLKLKWAIAIAVVMETLGAIFLGGSVSSTISGGVADPKTFANTPDIFAYGMLCALTAAAFWLLFATYCELPVSTTHSIVGGVIGFALVYGGPKSVIWAGRTKSFPFLTGVVVIVASWFISPLLAGIMSYLLYTLLRLCVLRGDNSPRKAIWCLPILLLITMFVNLFFILYKGAKNIAKIEIGTALWASAAAGGGAAVLGAAIGVPLLFRQLKTWDATIADMENSGKVVPGVLPTLRGKKEVEGKQAVPNWMLAKDVDAKDNSVAGYIQRTKNVLFGGLQQDIFAAVDGDESLSSIHADAERFDPRTEQVFKYLQIISAAAMSFAHGANDVANAVGPFAAIYGIYQYGYISSKSTVEIWMLAGIGATGIIVGLATWGWRIVQVLGVKLTAITPARGFTMETTTALVTAFGSYLGIPLSTTQTHVGSTTGVGLAEGRKGAVKWSQLLRMFAGWVFTLIIGGIISAAIFAWGTFAPNKAYGFQILQYQRQLQYSTDAQMAALNAAAAANPAGVPASLTAANSTWYSMTGNSKTHVWPSTTTPASEVVSAANATAELYLQNSMVRYKP</sequence>
<comment type="subcellular location">
    <subcellularLocation>
        <location evidence="1 7">Membrane</location>
        <topology evidence="1 7">Multi-pass membrane protein</topology>
    </subcellularLocation>
</comment>
<gene>
    <name evidence="8" type="ORF">OEZ85_010613</name>
</gene>
<keyword evidence="9" id="KW-1185">Reference proteome</keyword>
<reference evidence="8 9" key="1">
    <citation type="submission" date="2023-05" db="EMBL/GenBank/DDBJ databases">
        <title>A 100% complete, gapless, phased diploid assembly of the Scenedesmus obliquus UTEX 3031 genome.</title>
        <authorList>
            <person name="Biondi T.C."/>
            <person name="Hanschen E.R."/>
            <person name="Kwon T."/>
            <person name="Eng W."/>
            <person name="Kruse C.P.S."/>
            <person name="Koehler S.I."/>
            <person name="Kunde Y."/>
            <person name="Gleasner C.D."/>
            <person name="You Mak K.T."/>
            <person name="Polle J."/>
            <person name="Hovde B.T."/>
            <person name="Starkenburg S.R."/>
        </authorList>
    </citation>
    <scope>NUCLEOTIDE SEQUENCE [LARGE SCALE GENOMIC DNA]</scope>
    <source>
        <strain evidence="8 9">DOE0152z</strain>
    </source>
</reference>
<comment type="function">
    <text evidence="7">Sodium-phosphate symporter.</text>
</comment>